<organism evidence="1">
    <name type="scientific">Sesamum radiatum</name>
    <name type="common">Black benniseed</name>
    <dbReference type="NCBI Taxonomy" id="300843"/>
    <lineage>
        <taxon>Eukaryota</taxon>
        <taxon>Viridiplantae</taxon>
        <taxon>Streptophyta</taxon>
        <taxon>Embryophyta</taxon>
        <taxon>Tracheophyta</taxon>
        <taxon>Spermatophyta</taxon>
        <taxon>Magnoliopsida</taxon>
        <taxon>eudicotyledons</taxon>
        <taxon>Gunneridae</taxon>
        <taxon>Pentapetalae</taxon>
        <taxon>asterids</taxon>
        <taxon>lamiids</taxon>
        <taxon>Lamiales</taxon>
        <taxon>Pedaliaceae</taxon>
        <taxon>Sesamum</taxon>
    </lineage>
</organism>
<reference evidence="1" key="1">
    <citation type="submission" date="2020-06" db="EMBL/GenBank/DDBJ databases">
        <authorList>
            <person name="Li T."/>
            <person name="Hu X."/>
            <person name="Zhang T."/>
            <person name="Song X."/>
            <person name="Zhang H."/>
            <person name="Dai N."/>
            <person name="Sheng W."/>
            <person name="Hou X."/>
            <person name="Wei L."/>
        </authorList>
    </citation>
    <scope>NUCLEOTIDE SEQUENCE</scope>
    <source>
        <strain evidence="1">G02</strain>
        <tissue evidence="1">Leaf</tissue>
    </source>
</reference>
<accession>A0AAW2VIU3</accession>
<protein>
    <submittedName>
        <fullName evidence="1">Uncharacterized protein</fullName>
    </submittedName>
</protein>
<dbReference type="EMBL" id="JACGWJ010000003">
    <property type="protein sequence ID" value="KAL0429108.1"/>
    <property type="molecule type" value="Genomic_DNA"/>
</dbReference>
<proteinExistence type="predicted"/>
<dbReference type="AlphaFoldDB" id="A0AAW2VIU3"/>
<comment type="caution">
    <text evidence="1">The sequence shown here is derived from an EMBL/GenBank/DDBJ whole genome shotgun (WGS) entry which is preliminary data.</text>
</comment>
<reference evidence="1" key="2">
    <citation type="journal article" date="2024" name="Plant">
        <title>Genomic evolution and insights into agronomic trait innovations of Sesamum species.</title>
        <authorList>
            <person name="Miao H."/>
            <person name="Wang L."/>
            <person name="Qu L."/>
            <person name="Liu H."/>
            <person name="Sun Y."/>
            <person name="Le M."/>
            <person name="Wang Q."/>
            <person name="Wei S."/>
            <person name="Zheng Y."/>
            <person name="Lin W."/>
            <person name="Duan Y."/>
            <person name="Cao H."/>
            <person name="Xiong S."/>
            <person name="Wang X."/>
            <person name="Wei L."/>
            <person name="Li C."/>
            <person name="Ma Q."/>
            <person name="Ju M."/>
            <person name="Zhao R."/>
            <person name="Li G."/>
            <person name="Mu C."/>
            <person name="Tian Q."/>
            <person name="Mei H."/>
            <person name="Zhang T."/>
            <person name="Gao T."/>
            <person name="Zhang H."/>
        </authorList>
    </citation>
    <scope>NUCLEOTIDE SEQUENCE</scope>
    <source>
        <strain evidence="1">G02</strain>
    </source>
</reference>
<gene>
    <name evidence="1" type="ORF">Sradi_0536800</name>
</gene>
<sequence>MEASAYKGTGIFAKELEDELMKFTMKSEDNKVDAHLIEKTEEVQRNTEEVNITDCTKSLGNELVESSIPGHN</sequence>
<evidence type="ECO:0000313" key="1">
    <source>
        <dbReference type="EMBL" id="KAL0429108.1"/>
    </source>
</evidence>
<name>A0AAW2VIU3_SESRA</name>